<dbReference type="PANTHER" id="PTHR15887:SF1">
    <property type="entry name" value="TRANSMEMBRANE PROTEIN 69"/>
    <property type="match status" value="1"/>
</dbReference>
<evidence type="ECO:0000313" key="2">
    <source>
        <dbReference type="EMBL" id="GEK45840.1"/>
    </source>
</evidence>
<keyword evidence="1" id="KW-1133">Transmembrane helix</keyword>
<proteinExistence type="predicted"/>
<keyword evidence="1" id="KW-0812">Transmembrane</keyword>
<gene>
    <name evidence="2" type="ORF">HPA02_01230</name>
</gene>
<feature type="transmembrane region" description="Helical" evidence="1">
    <location>
        <begin position="124"/>
        <end position="149"/>
    </location>
</feature>
<dbReference type="Pfam" id="PF11911">
    <property type="entry name" value="DUF3429"/>
    <property type="match status" value="1"/>
</dbReference>
<protein>
    <recommendedName>
        <fullName evidence="4">DUF3429 domain-containing protein</fullName>
    </recommendedName>
</protein>
<dbReference type="InterPro" id="IPR021836">
    <property type="entry name" value="DUF3429"/>
</dbReference>
<dbReference type="EMBL" id="BJUK01000001">
    <property type="protein sequence ID" value="GEK45840.1"/>
    <property type="molecule type" value="Genomic_DNA"/>
</dbReference>
<dbReference type="PANTHER" id="PTHR15887">
    <property type="entry name" value="TRANSMEMBRANE PROTEIN 69"/>
    <property type="match status" value="1"/>
</dbReference>
<evidence type="ECO:0008006" key="4">
    <source>
        <dbReference type="Google" id="ProtNLM"/>
    </source>
</evidence>
<evidence type="ECO:0000256" key="1">
    <source>
        <dbReference type="SAM" id="Phobius"/>
    </source>
</evidence>
<feature type="transmembrane region" description="Helical" evidence="1">
    <location>
        <begin position="43"/>
        <end position="65"/>
    </location>
</feature>
<comment type="caution">
    <text evidence="2">The sequence shown here is derived from an EMBL/GenBank/DDBJ whole genome shotgun (WGS) entry which is preliminary data.</text>
</comment>
<name>A0A510XB84_9GAMM</name>
<sequence length="151" mass="16179">MTPAMESRLPWQLGLGGLAPFLATASGMWLAPVAWQAALLMAFLAYGAVILSFLGGIHWGLVMVAPRSAEVATRGRWLASMAPSLLAWPALLVGGLAGTGLLALGFVLVMGLEQRHRRRLALPAWYLSLRWLLTLVVLACHGLVIWRLAAG</sequence>
<evidence type="ECO:0000313" key="3">
    <source>
        <dbReference type="Proteomes" id="UP000321275"/>
    </source>
</evidence>
<accession>A0A510XB84</accession>
<organism evidence="2 3">
    <name type="scientific">Bisbaumannia pacifica</name>
    <dbReference type="NCBI Taxonomy" id="77098"/>
    <lineage>
        <taxon>Bacteria</taxon>
        <taxon>Pseudomonadati</taxon>
        <taxon>Pseudomonadota</taxon>
        <taxon>Gammaproteobacteria</taxon>
        <taxon>Oceanospirillales</taxon>
        <taxon>Halomonadaceae</taxon>
        <taxon>Bisbaumannia</taxon>
    </lineage>
</organism>
<feature type="transmembrane region" description="Helical" evidence="1">
    <location>
        <begin position="12"/>
        <end position="31"/>
    </location>
</feature>
<dbReference type="AlphaFoldDB" id="A0A510XB84"/>
<keyword evidence="3" id="KW-1185">Reference proteome</keyword>
<dbReference type="OrthoDB" id="8591832at2"/>
<keyword evidence="1" id="KW-0472">Membrane</keyword>
<dbReference type="Proteomes" id="UP000321275">
    <property type="component" value="Unassembled WGS sequence"/>
</dbReference>
<dbReference type="RefSeq" id="WP_146800815.1">
    <property type="nucleotide sequence ID" value="NZ_BJUK01000001.1"/>
</dbReference>
<feature type="transmembrane region" description="Helical" evidence="1">
    <location>
        <begin position="85"/>
        <end position="112"/>
    </location>
</feature>
<reference evidence="2 3" key="1">
    <citation type="submission" date="2019-07" db="EMBL/GenBank/DDBJ databases">
        <title>Whole genome shotgun sequence of Halomonas pacifica NBRC 102220.</title>
        <authorList>
            <person name="Hosoyama A."/>
            <person name="Uohara A."/>
            <person name="Ohji S."/>
            <person name="Ichikawa N."/>
        </authorList>
    </citation>
    <scope>NUCLEOTIDE SEQUENCE [LARGE SCALE GENOMIC DNA]</scope>
    <source>
        <strain evidence="2 3">NBRC 102220</strain>
    </source>
</reference>